<comment type="caution">
    <text evidence="3">The sequence shown here is derived from an EMBL/GenBank/DDBJ whole genome shotgun (WGS) entry which is preliminary data.</text>
</comment>
<reference evidence="3 4" key="1">
    <citation type="submission" date="2020-07" db="EMBL/GenBank/DDBJ databases">
        <title>Sequencing the genomes of 1000 actinobacteria strains.</title>
        <authorList>
            <person name="Klenk H.-P."/>
        </authorList>
    </citation>
    <scope>NUCLEOTIDE SEQUENCE [LARGE SCALE GENOMIC DNA]</scope>
    <source>
        <strain evidence="3 4">DSM 45772</strain>
    </source>
</reference>
<dbReference type="Proteomes" id="UP000535890">
    <property type="component" value="Unassembled WGS sequence"/>
</dbReference>
<protein>
    <recommendedName>
        <fullName evidence="2">DUF4232 domain-containing protein</fullName>
    </recommendedName>
</protein>
<feature type="compositionally biased region" description="Low complexity" evidence="1">
    <location>
        <begin position="1"/>
        <end position="25"/>
    </location>
</feature>
<proteinExistence type="predicted"/>
<evidence type="ECO:0000313" key="3">
    <source>
        <dbReference type="EMBL" id="NYD37447.1"/>
    </source>
</evidence>
<sequence length="164" mass="16162">MPASTSAAPSAVASSDGSSSGDASTRPNCPTGQLGVRLGAAEGAAGSTITPLVFTNSGSTTCRLRGFPGVSFVAGDDGHQVGPAAAEDGARAGEVDLAPGRSAHALVRITDSRNDDNATCVPTTVRGLRIYPPGDTAAAFVAAPQTACAQALLLHVETMEPGAS</sequence>
<accession>A0A7Y9J6L8</accession>
<dbReference type="EMBL" id="JACCBN010000001">
    <property type="protein sequence ID" value="NYD37447.1"/>
    <property type="molecule type" value="Genomic_DNA"/>
</dbReference>
<dbReference type="Pfam" id="PF14016">
    <property type="entry name" value="DUF4232"/>
    <property type="match status" value="1"/>
</dbReference>
<evidence type="ECO:0000256" key="1">
    <source>
        <dbReference type="SAM" id="MobiDB-lite"/>
    </source>
</evidence>
<name>A0A7Y9J6L8_9PSEU</name>
<feature type="domain" description="DUF4232" evidence="2">
    <location>
        <begin position="29"/>
        <end position="149"/>
    </location>
</feature>
<keyword evidence="4" id="KW-1185">Reference proteome</keyword>
<evidence type="ECO:0000313" key="4">
    <source>
        <dbReference type="Proteomes" id="UP000535890"/>
    </source>
</evidence>
<evidence type="ECO:0000259" key="2">
    <source>
        <dbReference type="Pfam" id="PF14016"/>
    </source>
</evidence>
<dbReference type="RefSeq" id="WP_179795004.1">
    <property type="nucleotide sequence ID" value="NZ_BAABHP010000025.1"/>
</dbReference>
<feature type="region of interest" description="Disordered" evidence="1">
    <location>
        <begin position="1"/>
        <end position="35"/>
    </location>
</feature>
<dbReference type="InterPro" id="IPR025326">
    <property type="entry name" value="DUF4232"/>
</dbReference>
<dbReference type="AlphaFoldDB" id="A0A7Y9J6L8"/>
<gene>
    <name evidence="3" type="ORF">BJ983_003549</name>
</gene>
<organism evidence="3 4">
    <name type="scientific">Actinomycetospora corticicola</name>
    <dbReference type="NCBI Taxonomy" id="663602"/>
    <lineage>
        <taxon>Bacteria</taxon>
        <taxon>Bacillati</taxon>
        <taxon>Actinomycetota</taxon>
        <taxon>Actinomycetes</taxon>
        <taxon>Pseudonocardiales</taxon>
        <taxon>Pseudonocardiaceae</taxon>
        <taxon>Actinomycetospora</taxon>
    </lineage>
</organism>